<keyword evidence="2" id="KW-1185">Reference proteome</keyword>
<protein>
    <submittedName>
        <fullName evidence="1">Uncharacterized protein</fullName>
    </submittedName>
</protein>
<reference evidence="1 2" key="1">
    <citation type="submission" date="2015-12" db="EMBL/GenBank/DDBJ databases">
        <title>Dictyostelia acquired genes for synthesis and detection of signals that induce cell-type specialization by lateral gene transfer from prokaryotes.</title>
        <authorList>
            <person name="Gloeckner G."/>
            <person name="Schaap P."/>
        </authorList>
    </citation>
    <scope>NUCLEOTIDE SEQUENCE [LARGE SCALE GENOMIC DNA]</scope>
    <source>
        <strain evidence="1 2">TK</strain>
    </source>
</reference>
<dbReference type="GO" id="GO:1990879">
    <property type="term" value="C:CST complex"/>
    <property type="evidence" value="ECO:0007669"/>
    <property type="project" value="InterPro"/>
</dbReference>
<dbReference type="Pfam" id="PF15490">
    <property type="entry name" value="Ten1_2"/>
    <property type="match status" value="1"/>
</dbReference>
<evidence type="ECO:0000313" key="1">
    <source>
        <dbReference type="EMBL" id="KYQ88502.1"/>
    </source>
</evidence>
<dbReference type="GO" id="GO:0003697">
    <property type="term" value="F:single-stranded DNA binding"/>
    <property type="evidence" value="ECO:0007669"/>
    <property type="project" value="InterPro"/>
</dbReference>
<sequence length="167" mass="19446">MSQEDSQDDIEVENSKIKPGTVLYLSEIEANANENTTIRTIGKIVDIFGKLVLIEYQNYYIIIDIKNLDNNSTSPSKQSVYQFIGNLTLILNDNQKKFFNESCKLYGKDKIIPFILDAILYRNINSMHLKTYEDSVRYKRVFLNEKIGVVQQSNIDYNNEKQEEEGW</sequence>
<dbReference type="InterPro" id="IPR012340">
    <property type="entry name" value="NA-bd_OB-fold"/>
</dbReference>
<dbReference type="InterPro" id="IPR029146">
    <property type="entry name" value="Ten1_animal_plant"/>
</dbReference>
<dbReference type="EMBL" id="LODT01000051">
    <property type="protein sequence ID" value="KYQ88502.1"/>
    <property type="molecule type" value="Genomic_DNA"/>
</dbReference>
<comment type="caution">
    <text evidence="1">The sequence shown here is derived from an EMBL/GenBank/DDBJ whole genome shotgun (WGS) entry which is preliminary data.</text>
</comment>
<proteinExistence type="predicted"/>
<name>A0A151Z3G3_TIELA</name>
<dbReference type="Proteomes" id="UP000076078">
    <property type="component" value="Unassembled WGS sequence"/>
</dbReference>
<dbReference type="InParanoid" id="A0A151Z3G3"/>
<evidence type="ECO:0000313" key="2">
    <source>
        <dbReference type="Proteomes" id="UP000076078"/>
    </source>
</evidence>
<gene>
    <name evidence="1" type="ORF">DLAC_11218</name>
</gene>
<accession>A0A151Z3G3</accession>
<organism evidence="1 2">
    <name type="scientific">Tieghemostelium lacteum</name>
    <name type="common">Slime mold</name>
    <name type="synonym">Dictyostelium lacteum</name>
    <dbReference type="NCBI Taxonomy" id="361077"/>
    <lineage>
        <taxon>Eukaryota</taxon>
        <taxon>Amoebozoa</taxon>
        <taxon>Evosea</taxon>
        <taxon>Eumycetozoa</taxon>
        <taxon>Dictyostelia</taxon>
        <taxon>Dictyosteliales</taxon>
        <taxon>Raperosteliaceae</taxon>
        <taxon>Tieghemostelium</taxon>
    </lineage>
</organism>
<dbReference type="Gene3D" id="2.40.50.140">
    <property type="entry name" value="Nucleic acid-binding proteins"/>
    <property type="match status" value="1"/>
</dbReference>
<dbReference type="AlphaFoldDB" id="A0A151Z3G3"/>